<keyword evidence="3 6" id="KW-0812">Transmembrane</keyword>
<dbReference type="InterPro" id="IPR036259">
    <property type="entry name" value="MFS_trans_sf"/>
</dbReference>
<proteinExistence type="predicted"/>
<reference evidence="7 8" key="1">
    <citation type="submission" date="2018-12" db="EMBL/GenBank/DDBJ databases">
        <authorList>
            <consortium name="Pathogen Informatics"/>
        </authorList>
    </citation>
    <scope>NUCLEOTIDE SEQUENCE [LARGE SCALE GENOMIC DNA]</scope>
    <source>
        <strain evidence="7 8">NCTC11636</strain>
    </source>
</reference>
<organism evidence="7 8">
    <name type="scientific">Actinomyces howellii</name>
    <dbReference type="NCBI Taxonomy" id="52771"/>
    <lineage>
        <taxon>Bacteria</taxon>
        <taxon>Bacillati</taxon>
        <taxon>Actinomycetota</taxon>
        <taxon>Actinomycetes</taxon>
        <taxon>Actinomycetales</taxon>
        <taxon>Actinomycetaceae</taxon>
        <taxon>Actinomyces</taxon>
    </lineage>
</organism>
<dbReference type="Proteomes" id="UP000266895">
    <property type="component" value="Chromosome"/>
</dbReference>
<feature type="transmembrane region" description="Helical" evidence="6">
    <location>
        <begin position="398"/>
        <end position="419"/>
    </location>
</feature>
<feature type="transmembrane region" description="Helical" evidence="6">
    <location>
        <begin position="277"/>
        <end position="299"/>
    </location>
</feature>
<evidence type="ECO:0000256" key="2">
    <source>
        <dbReference type="ARBA" id="ARBA00022475"/>
    </source>
</evidence>
<dbReference type="KEGG" id="ahw:NCTC11636_01737"/>
<gene>
    <name evidence="7" type="ORF">NCTC11636_01737</name>
</gene>
<dbReference type="GO" id="GO:0005886">
    <property type="term" value="C:plasma membrane"/>
    <property type="evidence" value="ECO:0007669"/>
    <property type="project" value="UniProtKB-SubCell"/>
</dbReference>
<evidence type="ECO:0000313" key="7">
    <source>
        <dbReference type="EMBL" id="VEG28820.1"/>
    </source>
</evidence>
<dbReference type="Pfam" id="PF07690">
    <property type="entry name" value="MFS_1"/>
    <property type="match status" value="1"/>
</dbReference>
<keyword evidence="2" id="KW-1003">Cell membrane</keyword>
<feature type="transmembrane region" description="Helical" evidence="6">
    <location>
        <begin position="111"/>
        <end position="132"/>
    </location>
</feature>
<evidence type="ECO:0000313" key="8">
    <source>
        <dbReference type="Proteomes" id="UP000266895"/>
    </source>
</evidence>
<dbReference type="PANTHER" id="PTHR23513">
    <property type="entry name" value="INTEGRAL MEMBRANE EFFLUX PROTEIN-RELATED"/>
    <property type="match status" value="1"/>
</dbReference>
<feature type="transmembrane region" description="Helical" evidence="6">
    <location>
        <begin position="311"/>
        <end position="329"/>
    </location>
</feature>
<evidence type="ECO:0000256" key="1">
    <source>
        <dbReference type="ARBA" id="ARBA00004651"/>
    </source>
</evidence>
<keyword evidence="4 6" id="KW-1133">Transmembrane helix</keyword>
<dbReference type="OrthoDB" id="3688258at2"/>
<evidence type="ECO:0000256" key="6">
    <source>
        <dbReference type="SAM" id="Phobius"/>
    </source>
</evidence>
<keyword evidence="5 6" id="KW-0472">Membrane</keyword>
<evidence type="ECO:0000256" key="5">
    <source>
        <dbReference type="ARBA" id="ARBA00023136"/>
    </source>
</evidence>
<feature type="transmembrane region" description="Helical" evidence="6">
    <location>
        <begin position="85"/>
        <end position="105"/>
    </location>
</feature>
<keyword evidence="8" id="KW-1185">Reference proteome</keyword>
<feature type="transmembrane region" description="Helical" evidence="6">
    <location>
        <begin position="242"/>
        <end position="265"/>
    </location>
</feature>
<evidence type="ECO:0000256" key="3">
    <source>
        <dbReference type="ARBA" id="ARBA00022692"/>
    </source>
</evidence>
<keyword evidence="7" id="KW-0012">Acyltransferase</keyword>
<comment type="subcellular location">
    <subcellularLocation>
        <location evidence="1">Cell membrane</location>
        <topology evidence="1">Multi-pass membrane protein</topology>
    </subcellularLocation>
</comment>
<dbReference type="RefSeq" id="WP_126382767.1">
    <property type="nucleotide sequence ID" value="NZ_LR134350.1"/>
</dbReference>
<dbReference type="AlphaFoldDB" id="A0A3S4TAC9"/>
<dbReference type="Gene3D" id="1.20.1250.20">
    <property type="entry name" value="MFS general substrate transporter like domains"/>
    <property type="match status" value="1"/>
</dbReference>
<dbReference type="PANTHER" id="PTHR23513:SF17">
    <property type="entry name" value="MEMBRANE PROTEIN"/>
    <property type="match status" value="1"/>
</dbReference>
<sequence length="454" mass="47213">MRLISDLTGLATTRDFRTLLAVRLVSQTGDGMVQVGLASLFFFQPQNMTTATGVAAAVVVMLLPFSVVGPLTGPLIDRWRRRQTLVVGNLLRAAIIGVTAAVLNTTGVGPVIYVLVLVALGINRFLLSVLSAGLPQVVDRERLLVANSIVPTLGGAAAALGAVIGFCLRVLLPDGAAQDTASLVVATGLYCLAAVVVLRIGVEGLGPDRADRSASPAAALAATVRDLAEAVRYLSERGTPGLALATMAAHRFVYGMELITMILTARNLLADPRDATTGLAVFGVLMGAMVAGHGLAVVLTPLAHERVRPSTWVVLCLTGGTAGQLLLVVGHEPTVMTAGIFVFGVGVQGAKIAVDTIVQSDTADAFRGRAFSVYDVLFNTSECVAAGVAVLVLPDVGWSRPVQAALVVLVWVVALTYRWRVRLLGDRAREVAWAPSVSSSPDGADRLDGAADAT</sequence>
<dbReference type="GO" id="GO:0016746">
    <property type="term" value="F:acyltransferase activity"/>
    <property type="evidence" value="ECO:0007669"/>
    <property type="project" value="UniProtKB-KW"/>
</dbReference>
<protein>
    <submittedName>
        <fullName evidence="7">2-acyl-glycerophospho-ethanolamine acyltransferase</fullName>
    </submittedName>
</protein>
<accession>A0A3S4TAC9</accession>
<dbReference type="SUPFAM" id="SSF103473">
    <property type="entry name" value="MFS general substrate transporter"/>
    <property type="match status" value="1"/>
</dbReference>
<feature type="transmembrane region" description="Helical" evidence="6">
    <location>
        <begin position="370"/>
        <end position="392"/>
    </location>
</feature>
<dbReference type="EMBL" id="LR134350">
    <property type="protein sequence ID" value="VEG28820.1"/>
    <property type="molecule type" value="Genomic_DNA"/>
</dbReference>
<keyword evidence="7" id="KW-0808">Transferase</keyword>
<feature type="transmembrane region" description="Helical" evidence="6">
    <location>
        <begin position="144"/>
        <end position="171"/>
    </location>
</feature>
<dbReference type="InterPro" id="IPR011701">
    <property type="entry name" value="MFS"/>
</dbReference>
<dbReference type="CDD" id="cd06173">
    <property type="entry name" value="MFS_MefA_like"/>
    <property type="match status" value="1"/>
</dbReference>
<feature type="transmembrane region" description="Helical" evidence="6">
    <location>
        <begin position="183"/>
        <end position="202"/>
    </location>
</feature>
<name>A0A3S4TAC9_9ACTO</name>
<feature type="transmembrane region" description="Helical" evidence="6">
    <location>
        <begin position="335"/>
        <end position="358"/>
    </location>
</feature>
<feature type="transmembrane region" description="Helical" evidence="6">
    <location>
        <begin position="54"/>
        <end position="73"/>
    </location>
</feature>
<dbReference type="GO" id="GO:0022857">
    <property type="term" value="F:transmembrane transporter activity"/>
    <property type="evidence" value="ECO:0007669"/>
    <property type="project" value="InterPro"/>
</dbReference>
<evidence type="ECO:0000256" key="4">
    <source>
        <dbReference type="ARBA" id="ARBA00022989"/>
    </source>
</evidence>